<evidence type="ECO:0000259" key="2">
    <source>
        <dbReference type="Pfam" id="PF00497"/>
    </source>
</evidence>
<keyword evidence="1" id="KW-0732">Signal</keyword>
<accession>A0ABV9JFH5</accession>
<evidence type="ECO:0000313" key="4">
    <source>
        <dbReference type="Proteomes" id="UP001595962"/>
    </source>
</evidence>
<evidence type="ECO:0000256" key="1">
    <source>
        <dbReference type="SAM" id="SignalP"/>
    </source>
</evidence>
<dbReference type="EMBL" id="JBHSGB010000001">
    <property type="protein sequence ID" value="MFC4653475.1"/>
    <property type="molecule type" value="Genomic_DNA"/>
</dbReference>
<feature type="chain" id="PRO_5046241974" evidence="1">
    <location>
        <begin position="24"/>
        <end position="257"/>
    </location>
</feature>
<keyword evidence="4" id="KW-1185">Reference proteome</keyword>
<sequence>MRSCIAKYLVMVTMLCIASSATAAPLRLYTEEFFPYNYSLRNEVVGINADLLKQACQLANLECRFQSLPWLRAYELAQHHESSGVFSIVRTGKRERQFQWVGPLASSTTYLYRLKSRPDVSPADLQQAKAFGIAVTHGDFFEQYLLSQGFVVDKNLLLVQSRLDAVPLFLAGKLDLLISSDQVIDGWLQPYGKSVADVEPVLDISYVGQNFLALNPEIPQKKVQALQQAVDQLRAQGFIEELFRQYKRETPPANSFK</sequence>
<dbReference type="Pfam" id="PF00497">
    <property type="entry name" value="SBP_bac_3"/>
    <property type="match status" value="1"/>
</dbReference>
<dbReference type="InterPro" id="IPR001638">
    <property type="entry name" value="Solute-binding_3/MltF_N"/>
</dbReference>
<dbReference type="PANTHER" id="PTHR38834">
    <property type="entry name" value="PERIPLASMIC SUBSTRATE BINDING PROTEIN FAMILY 3"/>
    <property type="match status" value="1"/>
</dbReference>
<evidence type="ECO:0000313" key="3">
    <source>
        <dbReference type="EMBL" id="MFC4653475.1"/>
    </source>
</evidence>
<proteinExistence type="predicted"/>
<dbReference type="RefSeq" id="WP_377330808.1">
    <property type="nucleotide sequence ID" value="NZ_JBHSGB010000001.1"/>
</dbReference>
<gene>
    <name evidence="3" type="ORF">ACFO3I_00415</name>
</gene>
<protein>
    <submittedName>
        <fullName evidence="3">Substrate-binding periplasmic protein</fullName>
    </submittedName>
</protein>
<reference evidence="4" key="1">
    <citation type="journal article" date="2019" name="Int. J. Syst. Evol. Microbiol.">
        <title>The Global Catalogue of Microorganisms (GCM) 10K type strain sequencing project: providing services to taxonomists for standard genome sequencing and annotation.</title>
        <authorList>
            <consortium name="The Broad Institute Genomics Platform"/>
            <consortium name="The Broad Institute Genome Sequencing Center for Infectious Disease"/>
            <person name="Wu L."/>
            <person name="Ma J."/>
        </authorList>
    </citation>
    <scope>NUCLEOTIDE SEQUENCE [LARGE SCALE GENOMIC DNA]</scope>
    <source>
        <strain evidence="4">DT28</strain>
    </source>
</reference>
<organism evidence="3 4">
    <name type="scientific">Rheinheimera marina</name>
    <dbReference type="NCBI Taxonomy" id="1774958"/>
    <lineage>
        <taxon>Bacteria</taxon>
        <taxon>Pseudomonadati</taxon>
        <taxon>Pseudomonadota</taxon>
        <taxon>Gammaproteobacteria</taxon>
        <taxon>Chromatiales</taxon>
        <taxon>Chromatiaceae</taxon>
        <taxon>Rheinheimera</taxon>
    </lineage>
</organism>
<dbReference type="PANTHER" id="PTHR38834:SF3">
    <property type="entry name" value="SOLUTE-BINDING PROTEIN FAMILY 3_N-TERMINAL DOMAIN-CONTAINING PROTEIN"/>
    <property type="match status" value="1"/>
</dbReference>
<dbReference type="SUPFAM" id="SSF53850">
    <property type="entry name" value="Periplasmic binding protein-like II"/>
    <property type="match status" value="1"/>
</dbReference>
<dbReference type="Proteomes" id="UP001595962">
    <property type="component" value="Unassembled WGS sequence"/>
</dbReference>
<feature type="domain" description="Solute-binding protein family 3/N-terminal" evidence="2">
    <location>
        <begin position="31"/>
        <end position="246"/>
    </location>
</feature>
<dbReference type="Gene3D" id="3.40.190.10">
    <property type="entry name" value="Periplasmic binding protein-like II"/>
    <property type="match status" value="2"/>
</dbReference>
<name>A0ABV9JFH5_9GAMM</name>
<comment type="caution">
    <text evidence="3">The sequence shown here is derived from an EMBL/GenBank/DDBJ whole genome shotgun (WGS) entry which is preliminary data.</text>
</comment>
<feature type="signal peptide" evidence="1">
    <location>
        <begin position="1"/>
        <end position="23"/>
    </location>
</feature>